<evidence type="ECO:0000256" key="1">
    <source>
        <dbReference type="ARBA" id="ARBA00022801"/>
    </source>
</evidence>
<dbReference type="InterPro" id="IPR036412">
    <property type="entry name" value="HAD-like_sf"/>
</dbReference>
<organism evidence="5 6">
    <name type="scientific">Naegleria lovaniensis</name>
    <name type="common">Amoeba</name>
    <dbReference type="NCBI Taxonomy" id="51637"/>
    <lineage>
        <taxon>Eukaryota</taxon>
        <taxon>Discoba</taxon>
        <taxon>Heterolobosea</taxon>
        <taxon>Tetramitia</taxon>
        <taxon>Eutetramitia</taxon>
        <taxon>Vahlkampfiidae</taxon>
        <taxon>Naegleria</taxon>
    </lineage>
</organism>
<dbReference type="GeneID" id="68102046"/>
<keyword evidence="4" id="KW-0479">Metal-binding</keyword>
<dbReference type="GO" id="GO:0005737">
    <property type="term" value="C:cytoplasm"/>
    <property type="evidence" value="ECO:0007669"/>
    <property type="project" value="TreeGrafter"/>
</dbReference>
<dbReference type="GO" id="GO:0016791">
    <property type="term" value="F:phosphatase activity"/>
    <property type="evidence" value="ECO:0007669"/>
    <property type="project" value="InterPro"/>
</dbReference>
<dbReference type="Gene3D" id="3.40.50.1000">
    <property type="entry name" value="HAD superfamily/HAD-like"/>
    <property type="match status" value="2"/>
</dbReference>
<dbReference type="SUPFAM" id="SSF56784">
    <property type="entry name" value="HAD-like"/>
    <property type="match status" value="1"/>
</dbReference>
<evidence type="ECO:0000313" key="5">
    <source>
        <dbReference type="EMBL" id="KAG2393015.1"/>
    </source>
</evidence>
<name>A0AA88H1D2_NAELO</name>
<keyword evidence="4" id="KW-0460">Magnesium</keyword>
<feature type="binding site" evidence="4">
    <location>
        <position position="261"/>
    </location>
    <ligand>
        <name>Mg(2+)</name>
        <dbReference type="ChEBI" id="CHEBI:18420"/>
    </ligand>
</feature>
<keyword evidence="1" id="KW-0378">Hydrolase</keyword>
<evidence type="ECO:0008006" key="7">
    <source>
        <dbReference type="Google" id="ProtNLM"/>
    </source>
</evidence>
<evidence type="ECO:0000256" key="3">
    <source>
        <dbReference type="PIRSR" id="PIRSR000915-2"/>
    </source>
</evidence>
<dbReference type="AlphaFoldDB" id="A0AA88H1D2"/>
<feature type="active site" description="Proton donor" evidence="2">
    <location>
        <position position="27"/>
    </location>
</feature>
<dbReference type="InterPro" id="IPR006349">
    <property type="entry name" value="PGP_euk"/>
</dbReference>
<dbReference type="PANTHER" id="PTHR19288:SF46">
    <property type="entry name" value="HALOACID DEHALOGENASE-LIKE HYDROLASE DOMAIN-CONTAINING PROTEIN 2"/>
    <property type="match status" value="1"/>
</dbReference>
<dbReference type="PANTHER" id="PTHR19288">
    <property type="entry name" value="4-NITROPHENYLPHOSPHATASE-RELATED"/>
    <property type="match status" value="1"/>
</dbReference>
<feature type="binding site" evidence="4">
    <location>
        <position position="27"/>
    </location>
    <ligand>
        <name>Mg(2+)</name>
        <dbReference type="ChEBI" id="CHEBI:18420"/>
    </ligand>
</feature>
<gene>
    <name evidence="5" type="ORF">C9374_009592</name>
</gene>
<dbReference type="NCBIfam" id="TIGR01460">
    <property type="entry name" value="HAD-SF-IIA"/>
    <property type="match status" value="1"/>
</dbReference>
<accession>A0AA88H1D2</accession>
<keyword evidence="6" id="KW-1185">Reference proteome</keyword>
<dbReference type="RefSeq" id="XP_044554909.1">
    <property type="nucleotide sequence ID" value="XM_044699796.1"/>
</dbReference>
<evidence type="ECO:0000256" key="4">
    <source>
        <dbReference type="PIRSR" id="PIRSR000915-3"/>
    </source>
</evidence>
<dbReference type="EMBL" id="PYSW02000003">
    <property type="protein sequence ID" value="KAG2393015.1"/>
    <property type="molecule type" value="Genomic_DNA"/>
</dbReference>
<dbReference type="Proteomes" id="UP000816034">
    <property type="component" value="Unassembled WGS sequence"/>
</dbReference>
<evidence type="ECO:0000313" key="6">
    <source>
        <dbReference type="Proteomes" id="UP000816034"/>
    </source>
</evidence>
<comment type="caution">
    <text evidence="5">The sequence shown here is derived from an EMBL/GenBank/DDBJ whole genome shotgun (WGS) entry which is preliminary data.</text>
</comment>
<feature type="binding site" evidence="3">
    <location>
        <position position="226"/>
    </location>
    <ligand>
        <name>substrate</name>
    </ligand>
</feature>
<dbReference type="InterPro" id="IPR023214">
    <property type="entry name" value="HAD_sf"/>
</dbReference>
<sequence>MIELTENNGAAMEQFVSETQCFCLDCDGVIWKGSELLPHVKETLESLRKLNKRFFFITNNSSNSRKGYLKKFQSLGLHVDVSEILTSSYAAAVYAKEHAIEKAYVIGGDGIKEELELIGVEACGFEEHLHKSLKEEEFLHEWEEFTKKYPVESIGAVIIGYDNRFNNFKLAMAHQILRKNPKCLFMATNTDATLPYKNNLFFPGGGCFVSALSTAIGRKPDIVAGKPSTLLLDTALHILYEECKDKVTPENRHVSVCMVGDRLETDITLGNRTGVKSVCVLTGVATREHLNEVIESSSKQEDKKLLIPQYLLPELALLRTVVLMK</sequence>
<evidence type="ECO:0000256" key="2">
    <source>
        <dbReference type="PIRSR" id="PIRSR000915-1"/>
    </source>
</evidence>
<dbReference type="PIRSF" id="PIRSF000915">
    <property type="entry name" value="PGP-type_phosphatase"/>
    <property type="match status" value="1"/>
</dbReference>
<comment type="cofactor">
    <cofactor evidence="4">
        <name>Mg(2+)</name>
        <dbReference type="ChEBI" id="CHEBI:18420"/>
    </cofactor>
    <text evidence="4">Divalent metal ions. Mg(2+) is the most effective.</text>
</comment>
<dbReference type="GO" id="GO:0046872">
    <property type="term" value="F:metal ion binding"/>
    <property type="evidence" value="ECO:0007669"/>
    <property type="project" value="UniProtKB-KW"/>
</dbReference>
<protein>
    <recommendedName>
        <fullName evidence="7">4-nitrophenylphosphatase</fullName>
    </recommendedName>
</protein>
<dbReference type="Pfam" id="PF13344">
    <property type="entry name" value="Hydrolase_6"/>
    <property type="match status" value="1"/>
</dbReference>
<dbReference type="InterPro" id="IPR006357">
    <property type="entry name" value="HAD-SF_hydro_IIA"/>
</dbReference>
<proteinExistence type="predicted"/>
<reference evidence="5 6" key="1">
    <citation type="journal article" date="2018" name="BMC Genomics">
        <title>The genome of Naegleria lovaniensis, the basis for a comparative approach to unravel pathogenicity factors of the human pathogenic amoeba N. fowleri.</title>
        <authorList>
            <person name="Liechti N."/>
            <person name="Schurch N."/>
            <person name="Bruggmann R."/>
            <person name="Wittwer M."/>
        </authorList>
    </citation>
    <scope>NUCLEOTIDE SEQUENCE [LARGE SCALE GENOMIC DNA]</scope>
    <source>
        <strain evidence="5 6">ATCC 30569</strain>
    </source>
</reference>
<feature type="active site" description="Nucleophile" evidence="2">
    <location>
        <position position="25"/>
    </location>
</feature>
<dbReference type="NCBIfam" id="TIGR01452">
    <property type="entry name" value="PGP_euk"/>
    <property type="match status" value="1"/>
</dbReference>
<feature type="binding site" evidence="4">
    <location>
        <position position="25"/>
    </location>
    <ligand>
        <name>Mg(2+)</name>
        <dbReference type="ChEBI" id="CHEBI:18420"/>
    </ligand>
</feature>
<dbReference type="Pfam" id="PF13242">
    <property type="entry name" value="Hydrolase_like"/>
    <property type="match status" value="1"/>
</dbReference>